<evidence type="ECO:0000259" key="7">
    <source>
        <dbReference type="PROSITE" id="PS50011"/>
    </source>
</evidence>
<dbReference type="Pfam" id="PF00069">
    <property type="entry name" value="Pkinase"/>
    <property type="match status" value="1"/>
</dbReference>
<dbReference type="PROSITE" id="PS00107">
    <property type="entry name" value="PROTEIN_KINASE_ATP"/>
    <property type="match status" value="1"/>
</dbReference>
<keyword evidence="2" id="KW-0808">Transferase</keyword>
<evidence type="ECO:0000256" key="3">
    <source>
        <dbReference type="ARBA" id="ARBA00022741"/>
    </source>
</evidence>
<protein>
    <submittedName>
        <fullName evidence="8">Serine/threonine-protein kinase Chk1</fullName>
    </submittedName>
</protein>
<evidence type="ECO:0000256" key="5">
    <source>
        <dbReference type="ARBA" id="ARBA00022840"/>
    </source>
</evidence>
<dbReference type="InterPro" id="IPR011009">
    <property type="entry name" value="Kinase-like_dom_sf"/>
</dbReference>
<keyword evidence="3 6" id="KW-0547">Nucleotide-binding</keyword>
<gene>
    <name evidence="8" type="primary">CHEK1_1</name>
    <name evidence="8" type="ORF">DERP_002217</name>
</gene>
<keyword evidence="4 8" id="KW-0418">Kinase</keyword>
<evidence type="ECO:0000313" key="9">
    <source>
        <dbReference type="Proteomes" id="UP000887458"/>
    </source>
</evidence>
<dbReference type="PROSITE" id="PS50011">
    <property type="entry name" value="PROTEIN_KINASE_DOM"/>
    <property type="match status" value="1"/>
</dbReference>
<dbReference type="InterPro" id="IPR008266">
    <property type="entry name" value="Tyr_kinase_AS"/>
</dbReference>
<evidence type="ECO:0000256" key="4">
    <source>
        <dbReference type="ARBA" id="ARBA00022777"/>
    </source>
</evidence>
<reference evidence="8 9" key="2">
    <citation type="journal article" date="2022" name="Mol. Biol. Evol.">
        <title>Comparative Genomics Reveals Insights into the Divergent Evolution of Astigmatic Mites and Household Pest Adaptations.</title>
        <authorList>
            <person name="Xiong Q."/>
            <person name="Wan A.T."/>
            <person name="Liu X."/>
            <person name="Fung C.S."/>
            <person name="Xiao X."/>
            <person name="Malainual N."/>
            <person name="Hou J."/>
            <person name="Wang L."/>
            <person name="Wang M."/>
            <person name="Yang K.Y."/>
            <person name="Cui Y."/>
            <person name="Leung E.L."/>
            <person name="Nong W."/>
            <person name="Shin S.K."/>
            <person name="Au S.W."/>
            <person name="Jeong K.Y."/>
            <person name="Chew F.T."/>
            <person name="Hui J.H."/>
            <person name="Leung T.F."/>
            <person name="Tungtrongchitr A."/>
            <person name="Zhong N."/>
            <person name="Liu Z."/>
            <person name="Tsui S.K."/>
        </authorList>
    </citation>
    <scope>NUCLEOTIDE SEQUENCE [LARGE SCALE GENOMIC DNA]</scope>
    <source>
        <strain evidence="8">Derp</strain>
    </source>
</reference>
<dbReference type="InterPro" id="IPR020635">
    <property type="entry name" value="Tyr_kinase_cat_dom"/>
</dbReference>
<evidence type="ECO:0000256" key="6">
    <source>
        <dbReference type="PROSITE-ProRule" id="PRU10141"/>
    </source>
</evidence>
<feature type="binding site" evidence="6">
    <location>
        <position position="40"/>
    </location>
    <ligand>
        <name>ATP</name>
        <dbReference type="ChEBI" id="CHEBI:30616"/>
    </ligand>
</feature>
<evidence type="ECO:0000256" key="2">
    <source>
        <dbReference type="ARBA" id="ARBA00022679"/>
    </source>
</evidence>
<dbReference type="Proteomes" id="UP000887458">
    <property type="component" value="Unassembled WGS sequence"/>
</dbReference>
<dbReference type="PANTHER" id="PTHR24345">
    <property type="entry name" value="SERINE/THREONINE-PROTEIN KINASE PLK"/>
    <property type="match status" value="1"/>
</dbReference>
<name>A0ABQ8JH35_DERPT</name>
<dbReference type="SMART" id="SM00219">
    <property type="entry name" value="TyrKc"/>
    <property type="match status" value="1"/>
</dbReference>
<dbReference type="InterPro" id="IPR017441">
    <property type="entry name" value="Protein_kinase_ATP_BS"/>
</dbReference>
<dbReference type="PANTHER" id="PTHR24345:SF0">
    <property type="entry name" value="CELL CYCLE SERINE_THREONINE-PROTEIN KINASE CDC5_MSD2"/>
    <property type="match status" value="1"/>
</dbReference>
<dbReference type="PROSITE" id="PS00109">
    <property type="entry name" value="PROTEIN_KINASE_TYR"/>
    <property type="match status" value="1"/>
</dbReference>
<organism evidence="8 9">
    <name type="scientific">Dermatophagoides pteronyssinus</name>
    <name type="common">European house dust mite</name>
    <dbReference type="NCBI Taxonomy" id="6956"/>
    <lineage>
        <taxon>Eukaryota</taxon>
        <taxon>Metazoa</taxon>
        <taxon>Ecdysozoa</taxon>
        <taxon>Arthropoda</taxon>
        <taxon>Chelicerata</taxon>
        <taxon>Arachnida</taxon>
        <taxon>Acari</taxon>
        <taxon>Acariformes</taxon>
        <taxon>Sarcoptiformes</taxon>
        <taxon>Astigmata</taxon>
        <taxon>Psoroptidia</taxon>
        <taxon>Analgoidea</taxon>
        <taxon>Pyroglyphidae</taxon>
        <taxon>Dermatophagoidinae</taxon>
        <taxon>Dermatophagoides</taxon>
    </lineage>
</organism>
<dbReference type="EMBL" id="NJHN03000037">
    <property type="protein sequence ID" value="KAH9421927.1"/>
    <property type="molecule type" value="Genomic_DNA"/>
</dbReference>
<dbReference type="SUPFAM" id="SSF56112">
    <property type="entry name" value="Protein kinase-like (PK-like)"/>
    <property type="match status" value="1"/>
</dbReference>
<dbReference type="GO" id="GO:0016301">
    <property type="term" value="F:kinase activity"/>
    <property type="evidence" value="ECO:0007669"/>
    <property type="project" value="UniProtKB-KW"/>
</dbReference>
<keyword evidence="1" id="KW-0723">Serine/threonine-protein kinase</keyword>
<accession>A0ABQ8JH35</accession>
<evidence type="ECO:0000256" key="1">
    <source>
        <dbReference type="ARBA" id="ARBA00022527"/>
    </source>
</evidence>
<keyword evidence="5 6" id="KW-0067">ATP-binding</keyword>
<evidence type="ECO:0000313" key="8">
    <source>
        <dbReference type="EMBL" id="KAH9421927.1"/>
    </source>
</evidence>
<reference evidence="8 9" key="1">
    <citation type="journal article" date="2018" name="J. Allergy Clin. Immunol.">
        <title>High-quality assembly of Dermatophagoides pteronyssinus genome and transcriptome reveals a wide range of novel allergens.</title>
        <authorList>
            <person name="Liu X.Y."/>
            <person name="Yang K.Y."/>
            <person name="Wang M.Q."/>
            <person name="Kwok J.S."/>
            <person name="Zeng X."/>
            <person name="Yang Z."/>
            <person name="Xiao X.J."/>
            <person name="Lau C.P."/>
            <person name="Li Y."/>
            <person name="Huang Z.M."/>
            <person name="Ba J.G."/>
            <person name="Yim A.K."/>
            <person name="Ouyang C.Y."/>
            <person name="Ngai S.M."/>
            <person name="Chan T.F."/>
            <person name="Leung E.L."/>
            <person name="Liu L."/>
            <person name="Liu Z.G."/>
            <person name="Tsui S.K."/>
        </authorList>
    </citation>
    <scope>NUCLEOTIDE SEQUENCE [LARGE SCALE GENOMIC DNA]</scope>
    <source>
        <strain evidence="8">Derp</strain>
    </source>
</reference>
<dbReference type="Gene3D" id="1.10.510.10">
    <property type="entry name" value="Transferase(Phosphotransferase) domain 1"/>
    <property type="match status" value="1"/>
</dbReference>
<comment type="caution">
    <text evidence="8">The sequence shown here is derived from an EMBL/GenBank/DDBJ whole genome shotgun (WGS) entry which is preliminary data.</text>
</comment>
<dbReference type="InterPro" id="IPR000719">
    <property type="entry name" value="Prot_kinase_dom"/>
</dbReference>
<keyword evidence="9" id="KW-1185">Reference proteome</keyword>
<proteinExistence type="predicted"/>
<feature type="domain" description="Protein kinase" evidence="7">
    <location>
        <begin position="10"/>
        <end position="281"/>
    </location>
</feature>
<sequence length="294" mass="33950">MSSLNLPKTLKIIKTIGEGTYGRVYLIEEERFPNQLLALKVINVYDESAKIKAQREIEIQSQLKHPNIVKLLYSEQILTNKFLYLEHAVNGSLYNHLKINQLGMVKQKALKYFKHLASALNYLHECGFVHRDIRPSNLVIDQNDCLKLIDFGIATMYKYHNEKYMLQTACGTDSYRAPETFDIIDGTKVRPHDGIPLDVWSSGIVLVEMLTGRLPWKSAKERKFHAYKRYINGDLLNLNEFPVLATLDPSIFILLIEPMLQPNPKFRIDLAYIMNDLNILIDNLSNDKISHFIN</sequence>